<dbReference type="InParanoid" id="A0A177CRA0"/>
<organism evidence="4 5">
    <name type="scientific">Paraphaeosphaeria sporulosa</name>
    <dbReference type="NCBI Taxonomy" id="1460663"/>
    <lineage>
        <taxon>Eukaryota</taxon>
        <taxon>Fungi</taxon>
        <taxon>Dikarya</taxon>
        <taxon>Ascomycota</taxon>
        <taxon>Pezizomycotina</taxon>
        <taxon>Dothideomycetes</taxon>
        <taxon>Pleosporomycetidae</taxon>
        <taxon>Pleosporales</taxon>
        <taxon>Massarineae</taxon>
        <taxon>Didymosphaeriaceae</taxon>
        <taxon>Paraphaeosphaeria</taxon>
    </lineage>
</organism>
<keyword evidence="5" id="KW-1185">Reference proteome</keyword>
<feature type="compositionally biased region" description="Low complexity" evidence="1">
    <location>
        <begin position="133"/>
        <end position="193"/>
    </location>
</feature>
<evidence type="ECO:0000313" key="5">
    <source>
        <dbReference type="Proteomes" id="UP000077069"/>
    </source>
</evidence>
<dbReference type="OrthoDB" id="3793367at2759"/>
<dbReference type="EMBL" id="KV441549">
    <property type="protein sequence ID" value="OAG09826.1"/>
    <property type="molecule type" value="Genomic_DNA"/>
</dbReference>
<dbReference type="PROSITE" id="PS50948">
    <property type="entry name" value="PAN"/>
    <property type="match status" value="1"/>
</dbReference>
<protein>
    <recommendedName>
        <fullName evidence="3">Apple domain-containing protein</fullName>
    </recommendedName>
</protein>
<evidence type="ECO:0000256" key="1">
    <source>
        <dbReference type="SAM" id="MobiDB-lite"/>
    </source>
</evidence>
<dbReference type="AlphaFoldDB" id="A0A177CRA0"/>
<feature type="domain" description="Apple" evidence="3">
    <location>
        <begin position="27"/>
        <end position="102"/>
    </location>
</feature>
<evidence type="ECO:0000256" key="2">
    <source>
        <dbReference type="SAM" id="SignalP"/>
    </source>
</evidence>
<dbReference type="Pfam" id="PF00024">
    <property type="entry name" value="PAN_1"/>
    <property type="match status" value="2"/>
</dbReference>
<feature type="compositionally biased region" description="Basic and acidic residues" evidence="1">
    <location>
        <begin position="194"/>
        <end position="208"/>
    </location>
</feature>
<accession>A0A177CRA0</accession>
<dbReference type="SUPFAM" id="SSF57414">
    <property type="entry name" value="Hairpin loop containing domain-like"/>
    <property type="match status" value="1"/>
</dbReference>
<sequence length="296" mass="30034">MHSYSAIVLALSAAAAAAPLAARSNVCGVAPSASSTSKAPLETFTNAQTAEQCYADCAANASCKSFLFGLVDGTIKCELFDVPAAQIPKQDSSNLVAFDKACTSIPDVKPTTANPQGLAEGSTNTQASNTNEKANAQQKTDTTATQKAATKITQNTVAKVSQKAAPKASQKAAPKASQIAAPKASQIAAPKASQKAEAKTTKETEQKKTSTSTSAKTCGAAPAGSGNVEPFNTPANINSLEACIAACKKNTSCKSVEFGKLTAKGANVCRFFSVAAAQIPKATAGQSFQVSDIACA</sequence>
<dbReference type="Proteomes" id="UP000077069">
    <property type="component" value="Unassembled WGS sequence"/>
</dbReference>
<keyword evidence="2" id="KW-0732">Signal</keyword>
<proteinExistence type="predicted"/>
<feature type="region of interest" description="Disordered" evidence="1">
    <location>
        <begin position="109"/>
        <end position="229"/>
    </location>
</feature>
<feature type="signal peptide" evidence="2">
    <location>
        <begin position="1"/>
        <end position="17"/>
    </location>
</feature>
<evidence type="ECO:0000259" key="3">
    <source>
        <dbReference type="PROSITE" id="PS50948"/>
    </source>
</evidence>
<dbReference type="GeneID" id="28768054"/>
<gene>
    <name evidence="4" type="ORF">CC84DRAFT_1255775</name>
</gene>
<evidence type="ECO:0000313" key="4">
    <source>
        <dbReference type="EMBL" id="OAG09826.1"/>
    </source>
</evidence>
<feature type="compositionally biased region" description="Polar residues" evidence="1">
    <location>
        <begin position="111"/>
        <end position="132"/>
    </location>
</feature>
<dbReference type="InterPro" id="IPR003609">
    <property type="entry name" value="Pan_app"/>
</dbReference>
<dbReference type="Gene3D" id="3.50.4.10">
    <property type="entry name" value="Hepatocyte Growth Factor"/>
    <property type="match status" value="1"/>
</dbReference>
<name>A0A177CRA0_9PLEO</name>
<dbReference type="RefSeq" id="XP_018040191.1">
    <property type="nucleotide sequence ID" value="XM_018184568.1"/>
</dbReference>
<reference evidence="4 5" key="1">
    <citation type="submission" date="2016-05" db="EMBL/GenBank/DDBJ databases">
        <title>Comparative analysis of secretome profiles of manganese(II)-oxidizing ascomycete fungi.</title>
        <authorList>
            <consortium name="DOE Joint Genome Institute"/>
            <person name="Zeiner C.A."/>
            <person name="Purvine S.O."/>
            <person name="Zink E.M."/>
            <person name="Wu S."/>
            <person name="Pasa-Tolic L."/>
            <person name="Chaput D.L."/>
            <person name="Haridas S."/>
            <person name="Grigoriev I.V."/>
            <person name="Santelli C.M."/>
            <person name="Hansel C.M."/>
        </authorList>
    </citation>
    <scope>NUCLEOTIDE SEQUENCE [LARGE SCALE GENOMIC DNA]</scope>
    <source>
        <strain evidence="4 5">AP3s5-JAC2a</strain>
    </source>
</reference>
<feature type="chain" id="PRO_5008058587" description="Apple domain-containing protein" evidence="2">
    <location>
        <begin position="18"/>
        <end position="296"/>
    </location>
</feature>